<keyword evidence="2" id="KW-1133">Transmembrane helix</keyword>
<dbReference type="SUPFAM" id="SSF53187">
    <property type="entry name" value="Zn-dependent exopeptidases"/>
    <property type="match status" value="1"/>
</dbReference>
<protein>
    <recommendedName>
        <fullName evidence="3">MurNAc-LAA domain-containing protein</fullName>
    </recommendedName>
</protein>
<name>A0A0F9B6W2_9ZZZZ</name>
<evidence type="ECO:0000256" key="2">
    <source>
        <dbReference type="SAM" id="Phobius"/>
    </source>
</evidence>
<dbReference type="GO" id="GO:0008745">
    <property type="term" value="F:N-acetylmuramoyl-L-alanine amidase activity"/>
    <property type="evidence" value="ECO:0007669"/>
    <property type="project" value="InterPro"/>
</dbReference>
<gene>
    <name evidence="4" type="ORF">LCGC14_2486280</name>
</gene>
<proteinExistence type="predicted"/>
<dbReference type="Pfam" id="PF01520">
    <property type="entry name" value="Amidase_3"/>
    <property type="match status" value="1"/>
</dbReference>
<evidence type="ECO:0000313" key="4">
    <source>
        <dbReference type="EMBL" id="KKL17365.1"/>
    </source>
</evidence>
<evidence type="ECO:0000259" key="3">
    <source>
        <dbReference type="SMART" id="SM00646"/>
    </source>
</evidence>
<keyword evidence="2" id="KW-0812">Transmembrane</keyword>
<organism evidence="4">
    <name type="scientific">marine sediment metagenome</name>
    <dbReference type="NCBI Taxonomy" id="412755"/>
    <lineage>
        <taxon>unclassified sequences</taxon>
        <taxon>metagenomes</taxon>
        <taxon>ecological metagenomes</taxon>
    </lineage>
</organism>
<dbReference type="PANTHER" id="PTHR30404:SF0">
    <property type="entry name" value="N-ACETYLMURAMOYL-L-ALANINE AMIDASE AMIC"/>
    <property type="match status" value="1"/>
</dbReference>
<dbReference type="PANTHER" id="PTHR30404">
    <property type="entry name" value="N-ACETYLMURAMOYL-L-ALANINE AMIDASE"/>
    <property type="match status" value="1"/>
</dbReference>
<dbReference type="Gene3D" id="3.40.630.40">
    <property type="entry name" value="Zn-dependent exopeptidases"/>
    <property type="match status" value="1"/>
</dbReference>
<evidence type="ECO:0000256" key="1">
    <source>
        <dbReference type="ARBA" id="ARBA00022801"/>
    </source>
</evidence>
<dbReference type="InterPro" id="IPR002508">
    <property type="entry name" value="MurNAc-LAA_cat"/>
</dbReference>
<accession>A0A0F9B6W2</accession>
<sequence>MFLRNKPRLIINIHAIIIIIMFGVVFTTDRSNGETFSKDKKIVVLDPGHGGHDNGARGPEGIMEKTVTLSLARRIVAELEDGYKVVLTRTDDYGMKIFERTAAANHLKADLFISLHTGGSFLHKTSGISIFYFDEMSSADQEKRPALSKPDKNIPAPIAWHTIQIKHKKTSRAFAETIREHLEDQTGSLKRPVQTAPLMVLEGADMPAVLIEIGYLTNPAEEKKLIDPDYLSELAKDIRNGIIDFFNKDPGA</sequence>
<dbReference type="CDD" id="cd02696">
    <property type="entry name" value="MurNAc-LAA"/>
    <property type="match status" value="1"/>
</dbReference>
<feature type="transmembrane region" description="Helical" evidence="2">
    <location>
        <begin position="9"/>
        <end position="28"/>
    </location>
</feature>
<dbReference type="SMART" id="SM00646">
    <property type="entry name" value="Ami_3"/>
    <property type="match status" value="1"/>
</dbReference>
<dbReference type="EMBL" id="LAZR01039288">
    <property type="protein sequence ID" value="KKL17365.1"/>
    <property type="molecule type" value="Genomic_DNA"/>
</dbReference>
<dbReference type="GO" id="GO:0009253">
    <property type="term" value="P:peptidoglycan catabolic process"/>
    <property type="evidence" value="ECO:0007669"/>
    <property type="project" value="InterPro"/>
</dbReference>
<keyword evidence="2" id="KW-0472">Membrane</keyword>
<comment type="caution">
    <text evidence="4">The sequence shown here is derived from an EMBL/GenBank/DDBJ whole genome shotgun (WGS) entry which is preliminary data.</text>
</comment>
<dbReference type="InterPro" id="IPR050695">
    <property type="entry name" value="N-acetylmuramoyl_amidase_3"/>
</dbReference>
<dbReference type="AlphaFoldDB" id="A0A0F9B6W2"/>
<dbReference type="GO" id="GO:0030288">
    <property type="term" value="C:outer membrane-bounded periplasmic space"/>
    <property type="evidence" value="ECO:0007669"/>
    <property type="project" value="TreeGrafter"/>
</dbReference>
<keyword evidence="1" id="KW-0378">Hydrolase</keyword>
<reference evidence="4" key="1">
    <citation type="journal article" date="2015" name="Nature">
        <title>Complex archaea that bridge the gap between prokaryotes and eukaryotes.</title>
        <authorList>
            <person name="Spang A."/>
            <person name="Saw J.H."/>
            <person name="Jorgensen S.L."/>
            <person name="Zaremba-Niedzwiedzka K."/>
            <person name="Martijn J."/>
            <person name="Lind A.E."/>
            <person name="van Eijk R."/>
            <person name="Schleper C."/>
            <person name="Guy L."/>
            <person name="Ettema T.J."/>
        </authorList>
    </citation>
    <scope>NUCLEOTIDE SEQUENCE</scope>
</reference>
<feature type="domain" description="MurNAc-LAA" evidence="3">
    <location>
        <begin position="101"/>
        <end position="243"/>
    </location>
</feature>